<evidence type="ECO:0000313" key="7">
    <source>
        <dbReference type="EMBL" id="CBY12730.1"/>
    </source>
</evidence>
<feature type="transmembrane region" description="Helical" evidence="6">
    <location>
        <begin position="112"/>
        <end position="133"/>
    </location>
</feature>
<dbReference type="Pfam" id="PF04241">
    <property type="entry name" value="DUF423"/>
    <property type="match status" value="1"/>
</dbReference>
<evidence type="ECO:0000256" key="1">
    <source>
        <dbReference type="ARBA" id="ARBA00004141"/>
    </source>
</evidence>
<dbReference type="GO" id="GO:0016020">
    <property type="term" value="C:membrane"/>
    <property type="evidence" value="ECO:0007669"/>
    <property type="project" value="UniProtKB-SubCell"/>
</dbReference>
<keyword evidence="8" id="KW-1185">Reference proteome</keyword>
<evidence type="ECO:0000256" key="6">
    <source>
        <dbReference type="SAM" id="Phobius"/>
    </source>
</evidence>
<keyword evidence="3 6" id="KW-0812">Transmembrane</keyword>
<dbReference type="Proteomes" id="UP000001307">
    <property type="component" value="Unassembled WGS sequence"/>
</dbReference>
<keyword evidence="5 6" id="KW-0472">Membrane</keyword>
<keyword evidence="4 6" id="KW-1133">Transmembrane helix</keyword>
<proteinExistence type="inferred from homology"/>
<dbReference type="InterPro" id="IPR006696">
    <property type="entry name" value="DUF423"/>
</dbReference>
<dbReference type="OrthoDB" id="269173at2759"/>
<dbReference type="PANTHER" id="PTHR43461:SF1">
    <property type="entry name" value="TRANSMEMBRANE PROTEIN 256"/>
    <property type="match status" value="1"/>
</dbReference>
<evidence type="ECO:0008006" key="9">
    <source>
        <dbReference type="Google" id="ProtNLM"/>
    </source>
</evidence>
<organism evidence="7">
    <name type="scientific">Oikopleura dioica</name>
    <name type="common">Tunicate</name>
    <dbReference type="NCBI Taxonomy" id="34765"/>
    <lineage>
        <taxon>Eukaryota</taxon>
        <taxon>Metazoa</taxon>
        <taxon>Chordata</taxon>
        <taxon>Tunicata</taxon>
        <taxon>Appendicularia</taxon>
        <taxon>Copelata</taxon>
        <taxon>Oikopleuridae</taxon>
        <taxon>Oikopleura</taxon>
    </lineage>
</organism>
<dbReference type="AlphaFoldDB" id="E4XSL8"/>
<feature type="transmembrane region" description="Helical" evidence="6">
    <location>
        <begin position="64"/>
        <end position="85"/>
    </location>
</feature>
<gene>
    <name evidence="7" type="ORF">GSOID_T00002789001</name>
</gene>
<dbReference type="PANTHER" id="PTHR43461">
    <property type="entry name" value="TRANSMEMBRANE PROTEIN 256"/>
    <property type="match status" value="1"/>
</dbReference>
<dbReference type="EMBL" id="FN653138">
    <property type="protein sequence ID" value="CBY12730.1"/>
    <property type="molecule type" value="Genomic_DNA"/>
</dbReference>
<evidence type="ECO:0000256" key="4">
    <source>
        <dbReference type="ARBA" id="ARBA00022989"/>
    </source>
</evidence>
<evidence type="ECO:0000313" key="8">
    <source>
        <dbReference type="Proteomes" id="UP000001307"/>
    </source>
</evidence>
<protein>
    <recommendedName>
        <fullName evidence="9">Transmembrane protein 256</fullName>
    </recommendedName>
</protein>
<evidence type="ECO:0000256" key="3">
    <source>
        <dbReference type="ARBA" id="ARBA00022692"/>
    </source>
</evidence>
<name>E4XSL8_OIKDI</name>
<reference evidence="7" key="1">
    <citation type="journal article" date="2010" name="Science">
        <title>Plasticity of animal genome architecture unmasked by rapid evolution of a pelagic tunicate.</title>
        <authorList>
            <person name="Denoeud F."/>
            <person name="Henriet S."/>
            <person name="Mungpakdee S."/>
            <person name="Aury J.M."/>
            <person name="Da Silva C."/>
            <person name="Brinkmann H."/>
            <person name="Mikhaleva J."/>
            <person name="Olsen L.C."/>
            <person name="Jubin C."/>
            <person name="Canestro C."/>
            <person name="Bouquet J.M."/>
            <person name="Danks G."/>
            <person name="Poulain J."/>
            <person name="Campsteijn C."/>
            <person name="Adamski M."/>
            <person name="Cross I."/>
            <person name="Yadetie F."/>
            <person name="Muffato M."/>
            <person name="Louis A."/>
            <person name="Butcher S."/>
            <person name="Tsagkogeorga G."/>
            <person name="Konrad A."/>
            <person name="Singh S."/>
            <person name="Jensen M.F."/>
            <person name="Cong E.H."/>
            <person name="Eikeseth-Otteraa H."/>
            <person name="Noel B."/>
            <person name="Anthouard V."/>
            <person name="Porcel B.M."/>
            <person name="Kachouri-Lafond R."/>
            <person name="Nishino A."/>
            <person name="Ugolini M."/>
            <person name="Chourrout P."/>
            <person name="Nishida H."/>
            <person name="Aasland R."/>
            <person name="Huzurbazar S."/>
            <person name="Westhof E."/>
            <person name="Delsuc F."/>
            <person name="Lehrach H."/>
            <person name="Reinhardt R."/>
            <person name="Weissenbach J."/>
            <person name="Roy S.W."/>
            <person name="Artiguenave F."/>
            <person name="Postlethwait J.H."/>
            <person name="Manak J.R."/>
            <person name="Thompson E.M."/>
            <person name="Jaillon O."/>
            <person name="Du Pasquier L."/>
            <person name="Boudinot P."/>
            <person name="Liberles D.A."/>
            <person name="Volff J.N."/>
            <person name="Philippe H."/>
            <person name="Lenhard B."/>
            <person name="Roest Crollius H."/>
            <person name="Wincker P."/>
            <person name="Chourrout D."/>
        </authorList>
    </citation>
    <scope>NUCLEOTIDE SEQUENCE [LARGE SCALE GENOMIC DNA]</scope>
</reference>
<sequence>MQARVKLIHRIAAVSGCSAVALGAIGAHKVKPVTQTHQYESYTTANRYHFYHTMGLFTAQFSSYPLLTAGFFGIGMLMFCSAAYMEGLTELPDLEGASWAEYMKRTKDEHKFVFLMPVGGTCFMLGWLSHILMNSNKDFFSKKSILLFYGSIESP</sequence>
<comment type="subcellular location">
    <subcellularLocation>
        <location evidence="1">Membrane</location>
        <topology evidence="1">Multi-pass membrane protein</topology>
    </subcellularLocation>
</comment>
<evidence type="ECO:0000256" key="5">
    <source>
        <dbReference type="ARBA" id="ARBA00023136"/>
    </source>
</evidence>
<evidence type="ECO:0000256" key="2">
    <source>
        <dbReference type="ARBA" id="ARBA00006208"/>
    </source>
</evidence>
<dbReference type="InParanoid" id="E4XSL8"/>
<accession>E4XSL8</accession>
<comment type="similarity">
    <text evidence="2">Belongs to the TMEM256 family.</text>
</comment>